<dbReference type="GO" id="GO:0016020">
    <property type="term" value="C:membrane"/>
    <property type="evidence" value="ECO:0007669"/>
    <property type="project" value="UniProtKB-SubCell"/>
</dbReference>
<protein>
    <recommendedName>
        <fullName evidence="6">RING-type E3 ubiquitin transferase</fullName>
        <ecNumber evidence="6">2.3.2.27</ecNumber>
    </recommendedName>
</protein>
<evidence type="ECO:0000256" key="6">
    <source>
        <dbReference type="ARBA" id="ARBA00012483"/>
    </source>
</evidence>
<evidence type="ECO:0000256" key="15">
    <source>
        <dbReference type="SAM" id="Phobius"/>
    </source>
</evidence>
<dbReference type="GO" id="GO:0043161">
    <property type="term" value="P:proteasome-mediated ubiquitin-dependent protein catabolic process"/>
    <property type="evidence" value="ECO:0007669"/>
    <property type="project" value="TreeGrafter"/>
</dbReference>
<evidence type="ECO:0000256" key="11">
    <source>
        <dbReference type="ARBA" id="ARBA00023136"/>
    </source>
</evidence>
<evidence type="ECO:0000256" key="4">
    <source>
        <dbReference type="ARBA" id="ARBA00004371"/>
    </source>
</evidence>
<feature type="transmembrane region" description="Helical" evidence="15">
    <location>
        <begin position="177"/>
        <end position="195"/>
    </location>
</feature>
<feature type="transmembrane region" description="Helical" evidence="15">
    <location>
        <begin position="337"/>
        <end position="354"/>
    </location>
</feature>
<feature type="transmembrane region" description="Helical" evidence="15">
    <location>
        <begin position="75"/>
        <end position="95"/>
    </location>
</feature>
<comment type="subcellular location">
    <subcellularLocation>
        <location evidence="3">Endosome</location>
    </subcellularLocation>
    <subcellularLocation>
        <location evidence="4">Lysosome</location>
    </subcellularLocation>
    <subcellularLocation>
        <location evidence="2">Membrane</location>
        <topology evidence="2">Peripheral membrane protein</topology>
    </subcellularLocation>
</comment>
<dbReference type="SUPFAM" id="SSF103473">
    <property type="entry name" value="MFS general substrate transporter"/>
    <property type="match status" value="1"/>
</dbReference>
<dbReference type="OrthoDB" id="199930at2759"/>
<sequence>MKSYFRLYLLAFACSLLGSLSLGILALFSIFTQPLQRQLQYSQSAINKVIIAQTVGLNGFTPLCGLIADLKGTWILSLLALACYTMGFSLILLVYNNRILDPTPVYFSFFVIGCAHGSLLFSCLLNCARSMGKHYKTLAIGTPNLMVAFSTFLQIHVLKLYFDDPDPTIAFQKTLKFFLYSLSASSVFSMIGCMITDRTEKKELQVDHFSNFDASPLLSGAGVVLASPPGSPFSFRATEDLEYVQLDDQISVSSRTYQQKIVTFLTSPLMYPLIIAFFMSIGATEFFLTNLSTILSSLHQNTLDEKLQVYSISSTVARFAIMLLTDYVCMTFRISRLSIVSAVIILCGLGHFYLSCWPISTLHLNVIVVLNSILNSSLYTLFPAILASIYGLEILGTTYGIFSCSSIIGNLLLNLAYSADYTKNCLESSQDNLVICTTGGQNLIKTSSTTVSTMNVPNDDNDDNLCPVCGIDLSRETDLGREEHINSCLYNLEFSGSPDSKRHTNRMLVYTLESNTHVNEDNECVICFEEFNVGDKVGRLECLCCFHYKCIKDWINRKGACECPVHAVATET</sequence>
<dbReference type="InterPro" id="IPR036259">
    <property type="entry name" value="MFS_trans_sf"/>
</dbReference>
<feature type="transmembrane region" description="Helical" evidence="15">
    <location>
        <begin position="50"/>
        <end position="68"/>
    </location>
</feature>
<dbReference type="EMBL" id="JAEUBE010000414">
    <property type="protein sequence ID" value="KAH3662132.1"/>
    <property type="molecule type" value="Genomic_DNA"/>
</dbReference>
<evidence type="ECO:0000256" key="7">
    <source>
        <dbReference type="ARBA" id="ARBA00022679"/>
    </source>
</evidence>
<keyword evidence="18" id="KW-1185">Reference proteome</keyword>
<evidence type="ECO:0000256" key="9">
    <source>
        <dbReference type="ARBA" id="ARBA00022753"/>
    </source>
</evidence>
<proteinExistence type="predicted"/>
<evidence type="ECO:0000259" key="16">
    <source>
        <dbReference type="PROSITE" id="PS50089"/>
    </source>
</evidence>
<dbReference type="Gene3D" id="3.30.40.10">
    <property type="entry name" value="Zinc/RING finger domain, C3HC4 (zinc finger)"/>
    <property type="match status" value="1"/>
</dbReference>
<name>A0A9P8NYX3_9ASCO</name>
<dbReference type="CDD" id="cd16489">
    <property type="entry name" value="mRING-CH-C4HC2H_ZNRF"/>
    <property type="match status" value="1"/>
</dbReference>
<keyword evidence="15" id="KW-0812">Transmembrane</keyword>
<feature type="transmembrane region" description="Helical" evidence="15">
    <location>
        <begin position="7"/>
        <end position="30"/>
    </location>
</feature>
<dbReference type="AlphaFoldDB" id="A0A9P8NYX3"/>
<keyword evidence="14" id="KW-0863">Zinc-finger</keyword>
<comment type="pathway">
    <text evidence="5">Protein modification; protein ubiquitination.</text>
</comment>
<evidence type="ECO:0000313" key="17">
    <source>
        <dbReference type="EMBL" id="KAH3662132.1"/>
    </source>
</evidence>
<accession>A0A9P8NYX3</accession>
<evidence type="ECO:0000256" key="13">
    <source>
        <dbReference type="ARBA" id="ARBA00023288"/>
    </source>
</evidence>
<evidence type="ECO:0000256" key="14">
    <source>
        <dbReference type="PROSITE-ProRule" id="PRU00175"/>
    </source>
</evidence>
<keyword evidence="9" id="KW-0967">Endosome</keyword>
<keyword evidence="12" id="KW-0458">Lysosome</keyword>
<evidence type="ECO:0000256" key="5">
    <source>
        <dbReference type="ARBA" id="ARBA00004906"/>
    </source>
</evidence>
<dbReference type="GeneID" id="70238277"/>
<keyword evidence="10" id="KW-0833">Ubl conjugation pathway</keyword>
<evidence type="ECO:0000256" key="1">
    <source>
        <dbReference type="ARBA" id="ARBA00000900"/>
    </source>
</evidence>
<dbReference type="Pfam" id="PF13639">
    <property type="entry name" value="zf-RING_2"/>
    <property type="match status" value="1"/>
</dbReference>
<organism evidence="17 18">
    <name type="scientific">Ogataea philodendri</name>
    <dbReference type="NCBI Taxonomy" id="1378263"/>
    <lineage>
        <taxon>Eukaryota</taxon>
        <taxon>Fungi</taxon>
        <taxon>Dikarya</taxon>
        <taxon>Ascomycota</taxon>
        <taxon>Saccharomycotina</taxon>
        <taxon>Pichiomycetes</taxon>
        <taxon>Pichiales</taxon>
        <taxon>Pichiaceae</taxon>
        <taxon>Ogataea</taxon>
    </lineage>
</organism>
<feature type="transmembrane region" description="Helical" evidence="15">
    <location>
        <begin position="399"/>
        <end position="417"/>
    </location>
</feature>
<comment type="catalytic activity">
    <reaction evidence="1">
        <text>S-ubiquitinyl-[E2 ubiquitin-conjugating enzyme]-L-cysteine + [acceptor protein]-L-lysine = [E2 ubiquitin-conjugating enzyme]-L-cysteine + N(6)-ubiquitinyl-[acceptor protein]-L-lysine.</text>
        <dbReference type="EC" id="2.3.2.27"/>
    </reaction>
</comment>
<dbReference type="Gene3D" id="1.20.1250.20">
    <property type="entry name" value="MFS general substrate transporter like domains"/>
    <property type="match status" value="1"/>
</dbReference>
<evidence type="ECO:0000256" key="8">
    <source>
        <dbReference type="ARBA" id="ARBA00022707"/>
    </source>
</evidence>
<dbReference type="InterPro" id="IPR013083">
    <property type="entry name" value="Znf_RING/FYVE/PHD"/>
</dbReference>
<dbReference type="SUPFAM" id="SSF57850">
    <property type="entry name" value="RING/U-box"/>
    <property type="match status" value="1"/>
</dbReference>
<dbReference type="GO" id="GO:0005768">
    <property type="term" value="C:endosome"/>
    <property type="evidence" value="ECO:0007669"/>
    <property type="project" value="UniProtKB-SubCell"/>
</dbReference>
<keyword evidence="14" id="KW-0479">Metal-binding</keyword>
<keyword evidence="14" id="KW-0862">Zinc</keyword>
<keyword evidence="15" id="KW-1133">Transmembrane helix</keyword>
<dbReference type="GO" id="GO:0061630">
    <property type="term" value="F:ubiquitin protein ligase activity"/>
    <property type="evidence" value="ECO:0007669"/>
    <property type="project" value="UniProtKB-EC"/>
</dbReference>
<keyword evidence="8" id="KW-0519">Myristate</keyword>
<dbReference type="GO" id="GO:0008270">
    <property type="term" value="F:zinc ion binding"/>
    <property type="evidence" value="ECO:0007669"/>
    <property type="project" value="UniProtKB-KW"/>
</dbReference>
<evidence type="ECO:0000256" key="10">
    <source>
        <dbReference type="ARBA" id="ARBA00022786"/>
    </source>
</evidence>
<dbReference type="Proteomes" id="UP000769157">
    <property type="component" value="Unassembled WGS sequence"/>
</dbReference>
<evidence type="ECO:0000313" key="18">
    <source>
        <dbReference type="Proteomes" id="UP000769157"/>
    </source>
</evidence>
<evidence type="ECO:0000256" key="12">
    <source>
        <dbReference type="ARBA" id="ARBA00023228"/>
    </source>
</evidence>
<feature type="transmembrane region" description="Helical" evidence="15">
    <location>
        <begin position="269"/>
        <end position="287"/>
    </location>
</feature>
<reference evidence="17" key="1">
    <citation type="journal article" date="2021" name="Open Biol.">
        <title>Shared evolutionary footprints suggest mitochondrial oxidative damage underlies multiple complex I losses in fungi.</title>
        <authorList>
            <person name="Schikora-Tamarit M.A."/>
            <person name="Marcet-Houben M."/>
            <person name="Nosek J."/>
            <person name="Gabaldon T."/>
        </authorList>
    </citation>
    <scope>NUCLEOTIDE SEQUENCE</scope>
    <source>
        <strain evidence="17">CBS6075</strain>
    </source>
</reference>
<feature type="transmembrane region" description="Helical" evidence="15">
    <location>
        <begin position="107"/>
        <end position="125"/>
    </location>
</feature>
<feature type="domain" description="RING-type" evidence="16">
    <location>
        <begin position="524"/>
        <end position="566"/>
    </location>
</feature>
<dbReference type="EC" id="2.3.2.27" evidence="6"/>
<keyword evidence="11 15" id="KW-0472">Membrane</keyword>
<evidence type="ECO:0000256" key="2">
    <source>
        <dbReference type="ARBA" id="ARBA00004170"/>
    </source>
</evidence>
<dbReference type="PROSITE" id="PS50089">
    <property type="entry name" value="ZF_RING_2"/>
    <property type="match status" value="1"/>
</dbReference>
<keyword evidence="13" id="KW-0449">Lipoprotein</keyword>
<dbReference type="InterPro" id="IPR051878">
    <property type="entry name" value="ZNRF_ubiq-protein_ligase"/>
</dbReference>
<evidence type="ECO:0000256" key="3">
    <source>
        <dbReference type="ARBA" id="ARBA00004177"/>
    </source>
</evidence>
<feature type="transmembrane region" description="Helical" evidence="15">
    <location>
        <begin position="366"/>
        <end position="392"/>
    </location>
</feature>
<dbReference type="GO" id="GO:0070936">
    <property type="term" value="P:protein K48-linked ubiquitination"/>
    <property type="evidence" value="ECO:0007669"/>
    <property type="project" value="TreeGrafter"/>
</dbReference>
<dbReference type="PANTHER" id="PTHR46661:SF4">
    <property type="entry name" value="RING-TYPE DOMAIN-CONTAINING PROTEIN"/>
    <property type="match status" value="1"/>
</dbReference>
<dbReference type="InterPro" id="IPR001841">
    <property type="entry name" value="Znf_RING"/>
</dbReference>
<feature type="transmembrane region" description="Helical" evidence="15">
    <location>
        <begin position="137"/>
        <end position="157"/>
    </location>
</feature>
<dbReference type="PANTHER" id="PTHR46661">
    <property type="entry name" value="E3 UBIQUITIN-PROTEIN LIGASE ZNRF1-LIKE PROTEIN"/>
    <property type="match status" value="1"/>
</dbReference>
<comment type="caution">
    <text evidence="17">The sequence shown here is derived from an EMBL/GenBank/DDBJ whole genome shotgun (WGS) entry which is preliminary data.</text>
</comment>
<reference evidence="17" key="2">
    <citation type="submission" date="2021-01" db="EMBL/GenBank/DDBJ databases">
        <authorList>
            <person name="Schikora-Tamarit M.A."/>
        </authorList>
    </citation>
    <scope>NUCLEOTIDE SEQUENCE</scope>
    <source>
        <strain evidence="17">CBS6075</strain>
    </source>
</reference>
<keyword evidence="7" id="KW-0808">Transferase</keyword>
<dbReference type="RefSeq" id="XP_046059236.1">
    <property type="nucleotide sequence ID" value="XM_046207588.1"/>
</dbReference>
<gene>
    <name evidence="17" type="ORF">OGAPHI_006313</name>
</gene>